<reference evidence="3" key="1">
    <citation type="journal article" date="2019" name="Int. J. Syst. Evol. Microbiol.">
        <title>The Global Catalogue of Microorganisms (GCM) 10K type strain sequencing project: providing services to taxonomists for standard genome sequencing and annotation.</title>
        <authorList>
            <consortium name="The Broad Institute Genomics Platform"/>
            <consortium name="The Broad Institute Genome Sequencing Center for Infectious Disease"/>
            <person name="Wu L."/>
            <person name="Ma J."/>
        </authorList>
    </citation>
    <scope>NUCLEOTIDE SEQUENCE [LARGE SCALE GENOMIC DNA]</scope>
    <source>
        <strain evidence="3">JCM 18537</strain>
    </source>
</reference>
<accession>A0ABP8ZXJ5</accession>
<evidence type="ECO:0000256" key="1">
    <source>
        <dbReference type="SAM" id="SignalP"/>
    </source>
</evidence>
<dbReference type="RefSeq" id="WP_345436492.1">
    <property type="nucleotide sequence ID" value="NZ_BAABKO010000001.1"/>
</dbReference>
<comment type="caution">
    <text evidence="2">The sequence shown here is derived from an EMBL/GenBank/DDBJ whole genome shotgun (WGS) entry which is preliminary data.</text>
</comment>
<name>A0ABP8ZXJ5_9MICO</name>
<keyword evidence="1" id="KW-0732">Signal</keyword>
<proteinExistence type="predicted"/>
<organism evidence="2 3">
    <name type="scientific">Microbacterium gilvum</name>
    <dbReference type="NCBI Taxonomy" id="1336204"/>
    <lineage>
        <taxon>Bacteria</taxon>
        <taxon>Bacillati</taxon>
        <taxon>Actinomycetota</taxon>
        <taxon>Actinomycetes</taxon>
        <taxon>Micrococcales</taxon>
        <taxon>Microbacteriaceae</taxon>
        <taxon>Microbacterium</taxon>
    </lineage>
</organism>
<dbReference type="EMBL" id="BAABKO010000001">
    <property type="protein sequence ID" value="GAA4768150.1"/>
    <property type="molecule type" value="Genomic_DNA"/>
</dbReference>
<evidence type="ECO:0000313" key="3">
    <source>
        <dbReference type="Proteomes" id="UP001501645"/>
    </source>
</evidence>
<protein>
    <submittedName>
        <fullName evidence="2">Uncharacterized protein</fullName>
    </submittedName>
</protein>
<dbReference type="Proteomes" id="UP001501645">
    <property type="component" value="Unassembled WGS sequence"/>
</dbReference>
<dbReference type="PROSITE" id="PS51257">
    <property type="entry name" value="PROKAR_LIPOPROTEIN"/>
    <property type="match status" value="1"/>
</dbReference>
<sequence>MRRPIAAAVVLVCAAALVACSPSPGPRSGCDDDVRTAGDPGDAAPLLVLGDMGFAPTIVYEDGAVVVPLQSDAAASAGAGARDTHGARGAHGAGAAIRPLMAPGYTGPQPGGFVGGSLTACQLAAVTSRADALFAPSVDFGEPLVTDSGSTDASYRGQAVSVYAFTRADPTQWDGLAPGAQRARQDLADLWDLVEGEARLDDVLPITRLHVRVLVDVDDDELVDWPLSTPLSDLVPDGCATLDDPEEVAALVDRLDDDHPLLETAAHRLAILAAAPGSPACDP</sequence>
<gene>
    <name evidence="2" type="ORF">GCM10023351_09570</name>
</gene>
<feature type="chain" id="PRO_5046571346" evidence="1">
    <location>
        <begin position="20"/>
        <end position="283"/>
    </location>
</feature>
<keyword evidence="3" id="KW-1185">Reference proteome</keyword>
<feature type="signal peptide" evidence="1">
    <location>
        <begin position="1"/>
        <end position="19"/>
    </location>
</feature>
<evidence type="ECO:0000313" key="2">
    <source>
        <dbReference type="EMBL" id="GAA4768150.1"/>
    </source>
</evidence>